<sequence>MTRSRVFDPASDGCASSSPMVGTQWSPGPFSFSWASSPPSSLLHPHLSCLRHGGPALPHL</sequence>
<dbReference type="EMBL" id="AMZH03030847">
    <property type="protein sequence ID" value="RRT32739.1"/>
    <property type="molecule type" value="Genomic_DNA"/>
</dbReference>
<feature type="region of interest" description="Disordered" evidence="1">
    <location>
        <begin position="1"/>
        <end position="21"/>
    </location>
</feature>
<accession>A0A426WZT6</accession>
<dbReference type="Proteomes" id="UP000287651">
    <property type="component" value="Unassembled WGS sequence"/>
</dbReference>
<evidence type="ECO:0000256" key="1">
    <source>
        <dbReference type="SAM" id="MobiDB-lite"/>
    </source>
</evidence>
<reference evidence="2 3" key="1">
    <citation type="journal article" date="2014" name="Agronomy (Basel)">
        <title>A Draft Genome Sequence for Ensete ventricosum, the Drought-Tolerant Tree Against Hunger.</title>
        <authorList>
            <person name="Harrison J."/>
            <person name="Moore K.A."/>
            <person name="Paszkiewicz K."/>
            <person name="Jones T."/>
            <person name="Grant M."/>
            <person name="Ambacheew D."/>
            <person name="Muzemil S."/>
            <person name="Studholme D.J."/>
        </authorList>
    </citation>
    <scope>NUCLEOTIDE SEQUENCE [LARGE SCALE GENOMIC DNA]</scope>
</reference>
<name>A0A426WZT6_ENSVE</name>
<protein>
    <submittedName>
        <fullName evidence="2">Uncharacterized protein</fullName>
    </submittedName>
</protein>
<dbReference type="AlphaFoldDB" id="A0A426WZT6"/>
<comment type="caution">
    <text evidence="2">The sequence shown here is derived from an EMBL/GenBank/DDBJ whole genome shotgun (WGS) entry which is preliminary data.</text>
</comment>
<proteinExistence type="predicted"/>
<organism evidence="2 3">
    <name type="scientific">Ensete ventricosum</name>
    <name type="common">Abyssinian banana</name>
    <name type="synonym">Musa ensete</name>
    <dbReference type="NCBI Taxonomy" id="4639"/>
    <lineage>
        <taxon>Eukaryota</taxon>
        <taxon>Viridiplantae</taxon>
        <taxon>Streptophyta</taxon>
        <taxon>Embryophyta</taxon>
        <taxon>Tracheophyta</taxon>
        <taxon>Spermatophyta</taxon>
        <taxon>Magnoliopsida</taxon>
        <taxon>Liliopsida</taxon>
        <taxon>Zingiberales</taxon>
        <taxon>Musaceae</taxon>
        <taxon>Ensete</taxon>
    </lineage>
</organism>
<evidence type="ECO:0000313" key="2">
    <source>
        <dbReference type="EMBL" id="RRT32739.1"/>
    </source>
</evidence>
<evidence type="ECO:0000313" key="3">
    <source>
        <dbReference type="Proteomes" id="UP000287651"/>
    </source>
</evidence>
<gene>
    <name evidence="2" type="ORF">B296_00057536</name>
</gene>